<dbReference type="AlphaFoldDB" id="A0A4V0WPH9"/>
<comment type="caution">
    <text evidence="2">The sequence shown here is derived from an EMBL/GenBank/DDBJ whole genome shotgun (WGS) entry which is preliminary data.</text>
</comment>
<evidence type="ECO:0000313" key="3">
    <source>
        <dbReference type="Proteomes" id="UP000290567"/>
    </source>
</evidence>
<dbReference type="InterPro" id="IPR019277">
    <property type="entry name" value="DUF2304"/>
</dbReference>
<evidence type="ECO:0000256" key="1">
    <source>
        <dbReference type="SAM" id="Phobius"/>
    </source>
</evidence>
<proteinExistence type="predicted"/>
<dbReference type="Proteomes" id="UP000290567">
    <property type="component" value="Unassembled WGS sequence"/>
</dbReference>
<sequence length="118" mass="13752">MTIELRLLLFLGALFTTIYIGFEVKKGRIDIEHSLFWVLFSFGLVILSIFPKIVIFFSSIVGIQSPTNFLFLVMIFVLFIKDFSMSKSFSKIEKKNKELTQKIALEKKSEAEKRNKEF</sequence>
<dbReference type="Pfam" id="PF10066">
    <property type="entry name" value="DUF2304"/>
    <property type="match status" value="1"/>
</dbReference>
<organism evidence="2 3">
    <name type="scientific">Enterococcus florum</name>
    <dbReference type="NCBI Taxonomy" id="2480627"/>
    <lineage>
        <taxon>Bacteria</taxon>
        <taxon>Bacillati</taxon>
        <taxon>Bacillota</taxon>
        <taxon>Bacilli</taxon>
        <taxon>Lactobacillales</taxon>
        <taxon>Enterococcaceae</taxon>
        <taxon>Enterococcus</taxon>
    </lineage>
</organism>
<dbReference type="RefSeq" id="WP_146622362.1">
    <property type="nucleotide sequence ID" value="NZ_BJCC01000014.1"/>
</dbReference>
<feature type="transmembrane region" description="Helical" evidence="1">
    <location>
        <begin position="63"/>
        <end position="80"/>
    </location>
</feature>
<gene>
    <name evidence="2" type="ORF">NRIC_18100</name>
</gene>
<evidence type="ECO:0000313" key="2">
    <source>
        <dbReference type="EMBL" id="GCF93919.1"/>
    </source>
</evidence>
<keyword evidence="3" id="KW-1185">Reference proteome</keyword>
<name>A0A4V0WPH9_9ENTE</name>
<keyword evidence="1" id="KW-0472">Membrane</keyword>
<keyword evidence="1" id="KW-0812">Transmembrane</keyword>
<dbReference type="EMBL" id="BJCC01000014">
    <property type="protein sequence ID" value="GCF93919.1"/>
    <property type="molecule type" value="Genomic_DNA"/>
</dbReference>
<evidence type="ECO:0008006" key="4">
    <source>
        <dbReference type="Google" id="ProtNLM"/>
    </source>
</evidence>
<reference evidence="3" key="1">
    <citation type="submission" date="2019-02" db="EMBL/GenBank/DDBJ databases">
        <title>Draft genome sequence of Enterococcus sp. Gos25-1.</title>
        <authorList>
            <person name="Tanaka N."/>
            <person name="Shiwa Y."/>
            <person name="Fujita N."/>
        </authorList>
    </citation>
    <scope>NUCLEOTIDE SEQUENCE [LARGE SCALE GENOMIC DNA]</scope>
    <source>
        <strain evidence="3">Gos25-1</strain>
    </source>
</reference>
<accession>A0A4V0WPH9</accession>
<feature type="transmembrane region" description="Helical" evidence="1">
    <location>
        <begin position="6"/>
        <end position="22"/>
    </location>
</feature>
<protein>
    <recommendedName>
        <fullName evidence="4">DUF2304 domain-containing protein</fullName>
    </recommendedName>
</protein>
<dbReference type="OrthoDB" id="2237501at2"/>
<feature type="transmembrane region" description="Helical" evidence="1">
    <location>
        <begin position="34"/>
        <end position="57"/>
    </location>
</feature>
<keyword evidence="1" id="KW-1133">Transmembrane helix</keyword>